<evidence type="ECO:0000313" key="2">
    <source>
        <dbReference type="Proteomes" id="UP000887565"/>
    </source>
</evidence>
<dbReference type="Proteomes" id="UP000887565">
    <property type="component" value="Unplaced"/>
</dbReference>
<keyword evidence="2" id="KW-1185">Reference proteome</keyword>
<keyword evidence="1" id="KW-0732">Signal</keyword>
<proteinExistence type="predicted"/>
<evidence type="ECO:0000256" key="1">
    <source>
        <dbReference type="SAM" id="SignalP"/>
    </source>
</evidence>
<name>A0A915HV82_ROMCU</name>
<sequence length="76" mass="8657">MFQNKFILIGAVLFIIALTFQADTVVQGMPSEQSWYGGAKRTPAAEEALRELEDMFGNMQRPRFGRSAQENFEKKL</sequence>
<dbReference type="WBParaSite" id="nRc.2.0.1.t05809-RA">
    <property type="protein sequence ID" value="nRc.2.0.1.t05809-RA"/>
    <property type="gene ID" value="nRc.2.0.1.g05809"/>
</dbReference>
<feature type="signal peptide" evidence="1">
    <location>
        <begin position="1"/>
        <end position="22"/>
    </location>
</feature>
<dbReference type="AlphaFoldDB" id="A0A915HV82"/>
<organism evidence="2 3">
    <name type="scientific">Romanomermis culicivorax</name>
    <name type="common">Nematode worm</name>
    <dbReference type="NCBI Taxonomy" id="13658"/>
    <lineage>
        <taxon>Eukaryota</taxon>
        <taxon>Metazoa</taxon>
        <taxon>Ecdysozoa</taxon>
        <taxon>Nematoda</taxon>
        <taxon>Enoplea</taxon>
        <taxon>Dorylaimia</taxon>
        <taxon>Mermithida</taxon>
        <taxon>Mermithoidea</taxon>
        <taxon>Mermithidae</taxon>
        <taxon>Romanomermis</taxon>
    </lineage>
</organism>
<reference evidence="3" key="1">
    <citation type="submission" date="2022-11" db="UniProtKB">
        <authorList>
            <consortium name="WormBaseParasite"/>
        </authorList>
    </citation>
    <scope>IDENTIFICATION</scope>
</reference>
<feature type="chain" id="PRO_5038008026" evidence="1">
    <location>
        <begin position="23"/>
        <end position="76"/>
    </location>
</feature>
<protein>
    <submittedName>
        <fullName evidence="3">Uncharacterized protein</fullName>
    </submittedName>
</protein>
<evidence type="ECO:0000313" key="3">
    <source>
        <dbReference type="WBParaSite" id="nRc.2.0.1.t05809-RA"/>
    </source>
</evidence>
<accession>A0A915HV82</accession>